<keyword evidence="1" id="KW-0472">Membrane</keyword>
<dbReference type="AlphaFoldDB" id="A0A8K0VRJ5"/>
<evidence type="ECO:0000256" key="1">
    <source>
        <dbReference type="SAM" id="Phobius"/>
    </source>
</evidence>
<dbReference type="Proteomes" id="UP000813461">
    <property type="component" value="Unassembled WGS sequence"/>
</dbReference>
<dbReference type="InterPro" id="IPR019402">
    <property type="entry name" value="CWH43_N"/>
</dbReference>
<feature type="domain" description="CWH43-like N-terminal" evidence="2">
    <location>
        <begin position="34"/>
        <end position="268"/>
    </location>
</feature>
<evidence type="ECO:0000313" key="4">
    <source>
        <dbReference type="Proteomes" id="UP000813461"/>
    </source>
</evidence>
<keyword evidence="1" id="KW-0812">Transmembrane</keyword>
<feature type="transmembrane region" description="Helical" evidence="1">
    <location>
        <begin position="91"/>
        <end position="110"/>
    </location>
</feature>
<reference evidence="3" key="1">
    <citation type="journal article" date="2021" name="Nat. Commun.">
        <title>Genetic determinants of endophytism in the Arabidopsis root mycobiome.</title>
        <authorList>
            <person name="Mesny F."/>
            <person name="Miyauchi S."/>
            <person name="Thiergart T."/>
            <person name="Pickel B."/>
            <person name="Atanasova L."/>
            <person name="Karlsson M."/>
            <person name="Huettel B."/>
            <person name="Barry K.W."/>
            <person name="Haridas S."/>
            <person name="Chen C."/>
            <person name="Bauer D."/>
            <person name="Andreopoulos W."/>
            <person name="Pangilinan J."/>
            <person name="LaButti K."/>
            <person name="Riley R."/>
            <person name="Lipzen A."/>
            <person name="Clum A."/>
            <person name="Drula E."/>
            <person name="Henrissat B."/>
            <person name="Kohler A."/>
            <person name="Grigoriev I.V."/>
            <person name="Martin F.M."/>
            <person name="Hacquard S."/>
        </authorList>
    </citation>
    <scope>NUCLEOTIDE SEQUENCE</scope>
    <source>
        <strain evidence="3">MPI-SDFR-AT-0120</strain>
    </source>
</reference>
<evidence type="ECO:0000259" key="2">
    <source>
        <dbReference type="Pfam" id="PF10277"/>
    </source>
</evidence>
<feature type="transmembrane region" description="Helical" evidence="1">
    <location>
        <begin position="155"/>
        <end position="178"/>
    </location>
</feature>
<dbReference type="Pfam" id="PF10277">
    <property type="entry name" value="Frag1"/>
    <property type="match status" value="1"/>
</dbReference>
<organism evidence="3 4">
    <name type="scientific">Paraphoma chrysanthemicola</name>
    <dbReference type="NCBI Taxonomy" id="798071"/>
    <lineage>
        <taxon>Eukaryota</taxon>
        <taxon>Fungi</taxon>
        <taxon>Dikarya</taxon>
        <taxon>Ascomycota</taxon>
        <taxon>Pezizomycotina</taxon>
        <taxon>Dothideomycetes</taxon>
        <taxon>Pleosporomycetidae</taxon>
        <taxon>Pleosporales</taxon>
        <taxon>Pleosporineae</taxon>
        <taxon>Phaeosphaeriaceae</taxon>
        <taxon>Paraphoma</taxon>
    </lineage>
</organism>
<proteinExistence type="predicted"/>
<comment type="caution">
    <text evidence="3">The sequence shown here is derived from an EMBL/GenBank/DDBJ whole genome shotgun (WGS) entry which is preliminary data.</text>
</comment>
<gene>
    <name evidence="3" type="ORF">FB567DRAFT_252941</name>
</gene>
<protein>
    <recommendedName>
        <fullName evidence="2">CWH43-like N-terminal domain-containing protein</fullName>
    </recommendedName>
</protein>
<feature type="transmembrane region" description="Helical" evidence="1">
    <location>
        <begin position="122"/>
        <end position="143"/>
    </location>
</feature>
<accession>A0A8K0VRJ5</accession>
<dbReference type="EMBL" id="JAGMVJ010000033">
    <property type="protein sequence ID" value="KAH7067900.1"/>
    <property type="molecule type" value="Genomic_DNA"/>
</dbReference>
<feature type="transmembrane region" description="Helical" evidence="1">
    <location>
        <begin position="30"/>
        <end position="51"/>
    </location>
</feature>
<feature type="transmembrane region" description="Helical" evidence="1">
    <location>
        <begin position="199"/>
        <end position="221"/>
    </location>
</feature>
<dbReference type="OrthoDB" id="3787153at2759"/>
<keyword evidence="1" id="KW-1133">Transmembrane helix</keyword>
<name>A0A8K0VRJ5_9PLEO</name>
<keyword evidence="4" id="KW-1185">Reference proteome</keyword>
<sequence>MSRLLPTHSISLWHTTFSPWTQRHIRLLRALPGLVATALWLIMLLYFAIWYTTQTKVPSPIPPHGLTIPKPCHSFSLWPYVSCIGQHQYQAFRGVCISMALLISYSCILLTYKSEPIEPGQWARRISALFAVISSVALIAVSYEGIDEMPLAHLITASGQIFSMFICKCFDWAGNLAVRRAWGRRMGKKSRVRVLEVTRWWKIGVGAFCIGPAIFTMLGIYGCQDAAVIADQASTCNKLVVLSEIAEWELSIGWVAYICSISYDLYHIDTVVWIWRNVGVDGGSGDEKEIEKKGHIQSLLPANSTYKSPLEQGIERVKGV</sequence>
<evidence type="ECO:0000313" key="3">
    <source>
        <dbReference type="EMBL" id="KAH7067900.1"/>
    </source>
</evidence>